<keyword evidence="3" id="KW-1185">Reference proteome</keyword>
<organism evidence="1 3">
    <name type="scientific">Lagenidium giganteum</name>
    <dbReference type="NCBI Taxonomy" id="4803"/>
    <lineage>
        <taxon>Eukaryota</taxon>
        <taxon>Sar</taxon>
        <taxon>Stramenopiles</taxon>
        <taxon>Oomycota</taxon>
        <taxon>Peronosporomycetes</taxon>
        <taxon>Pythiales</taxon>
        <taxon>Pythiaceae</taxon>
    </lineage>
</organism>
<name>A0AAV2YS12_9STRA</name>
<reference evidence="1" key="1">
    <citation type="submission" date="2022-11" db="EMBL/GenBank/DDBJ databases">
        <authorList>
            <person name="Morgan W.R."/>
            <person name="Tartar A."/>
        </authorList>
    </citation>
    <scope>NUCLEOTIDE SEQUENCE</scope>
    <source>
        <strain evidence="1">ARSEF 373</strain>
    </source>
</reference>
<comment type="caution">
    <text evidence="1">The sequence shown here is derived from an EMBL/GenBank/DDBJ whole genome shotgun (WGS) entry which is preliminary data.</text>
</comment>
<evidence type="ECO:0000313" key="2">
    <source>
        <dbReference type="EMBL" id="DBA05247.1"/>
    </source>
</evidence>
<gene>
    <name evidence="2" type="ORF">N0F65_007409</name>
    <name evidence="1" type="ORF">N0F65_009538</name>
</gene>
<proteinExistence type="predicted"/>
<reference evidence="1" key="2">
    <citation type="journal article" date="2023" name="Microbiol Resour">
        <title>Decontamination and Annotation of the Draft Genome Sequence of the Oomycete Lagenidium giganteum ARSEF 373.</title>
        <authorList>
            <person name="Morgan W.R."/>
            <person name="Tartar A."/>
        </authorList>
    </citation>
    <scope>NUCLEOTIDE SEQUENCE</scope>
    <source>
        <strain evidence="1">ARSEF 373</strain>
    </source>
</reference>
<evidence type="ECO:0000313" key="3">
    <source>
        <dbReference type="Proteomes" id="UP001146120"/>
    </source>
</evidence>
<evidence type="ECO:0000313" key="1">
    <source>
        <dbReference type="EMBL" id="DAZ97792.1"/>
    </source>
</evidence>
<dbReference type="Proteomes" id="UP001146120">
    <property type="component" value="Unassembled WGS sequence"/>
</dbReference>
<dbReference type="EMBL" id="DAKRPA010000125">
    <property type="protein sequence ID" value="DAZ97792.1"/>
    <property type="molecule type" value="Genomic_DNA"/>
</dbReference>
<protein>
    <submittedName>
        <fullName evidence="1">Uncharacterized protein</fullName>
    </submittedName>
</protein>
<accession>A0AAV2YS12</accession>
<sequence length="8" mass="947">MARLTSRL</sequence>
<dbReference type="EMBL" id="DAKRPA010000001">
    <property type="protein sequence ID" value="DBA05247.1"/>
    <property type="molecule type" value="Genomic_DNA"/>
</dbReference>